<dbReference type="GO" id="GO:0033557">
    <property type="term" value="C:Slx1-Slx4 complex"/>
    <property type="evidence" value="ECO:0007669"/>
    <property type="project" value="TreeGrafter"/>
</dbReference>
<dbReference type="GO" id="GO:0000712">
    <property type="term" value="P:resolution of meiotic recombination intermediates"/>
    <property type="evidence" value="ECO:0007669"/>
    <property type="project" value="TreeGrafter"/>
</dbReference>
<reference evidence="2 3" key="1">
    <citation type="journal article" date="2010" name="Science">
        <title>Genomic comparison of the ants Camponotus floridanus and Harpegnathos saltator.</title>
        <authorList>
            <person name="Bonasio R."/>
            <person name="Zhang G."/>
            <person name="Ye C."/>
            <person name="Mutti N.S."/>
            <person name="Fang X."/>
            <person name="Qin N."/>
            <person name="Donahue G."/>
            <person name="Yang P."/>
            <person name="Li Q."/>
            <person name="Li C."/>
            <person name="Zhang P."/>
            <person name="Huang Z."/>
            <person name="Berger S.L."/>
            <person name="Reinberg D."/>
            <person name="Wang J."/>
            <person name="Liebig J."/>
        </authorList>
    </citation>
    <scope>NUCLEOTIDE SEQUENCE [LARGE SCALE GENOMIC DNA]</scope>
    <source>
        <strain evidence="2 3">R22 G/1</strain>
    </source>
</reference>
<gene>
    <name evidence="2" type="ORF">EAI_09568</name>
</gene>
<sequence length="206" mass="23548">CPLCFKNLKDENSQAVHMKNCAIKNNISTKKLLDAVELQERQAAERKSLGLLSAPILQDKKKPVPRKVVYDPDLQLALALSKSLYEKEEIEIFDKAEIIAISSSSPLPDSNKEHFQKTTLQSFGFTNDRSTSPTNISNKPNNKAKRKKPIEPTILQRRTAIERERILTERIAEILMSYKDFTQKVQEEDKQSVDIKEKIIIKSEIL</sequence>
<feature type="non-terminal residue" evidence="2">
    <location>
        <position position="1"/>
    </location>
</feature>
<dbReference type="OrthoDB" id="1931232at2759"/>
<evidence type="ECO:0000313" key="2">
    <source>
        <dbReference type="EMBL" id="EFN82169.1"/>
    </source>
</evidence>
<evidence type="ECO:0000256" key="1">
    <source>
        <dbReference type="SAM" id="MobiDB-lite"/>
    </source>
</evidence>
<accession>E2BQ50</accession>
<dbReference type="InParanoid" id="E2BQ50"/>
<feature type="compositionally biased region" description="Polar residues" evidence="1">
    <location>
        <begin position="122"/>
        <end position="137"/>
    </location>
</feature>
<dbReference type="PANTHER" id="PTHR21541">
    <property type="entry name" value="BTB POZ DOMAIN CONTAINING 12"/>
    <property type="match status" value="1"/>
</dbReference>
<dbReference type="EMBL" id="GL449698">
    <property type="protein sequence ID" value="EFN82169.1"/>
    <property type="molecule type" value="Genomic_DNA"/>
</dbReference>
<organism evidence="3">
    <name type="scientific">Harpegnathos saltator</name>
    <name type="common">Jerdon's jumping ant</name>
    <dbReference type="NCBI Taxonomy" id="610380"/>
    <lineage>
        <taxon>Eukaryota</taxon>
        <taxon>Metazoa</taxon>
        <taxon>Ecdysozoa</taxon>
        <taxon>Arthropoda</taxon>
        <taxon>Hexapoda</taxon>
        <taxon>Insecta</taxon>
        <taxon>Pterygota</taxon>
        <taxon>Neoptera</taxon>
        <taxon>Endopterygota</taxon>
        <taxon>Hymenoptera</taxon>
        <taxon>Apocrita</taxon>
        <taxon>Aculeata</taxon>
        <taxon>Formicoidea</taxon>
        <taxon>Formicidae</taxon>
        <taxon>Ponerinae</taxon>
        <taxon>Ponerini</taxon>
        <taxon>Harpegnathos</taxon>
    </lineage>
</organism>
<dbReference type="AlphaFoldDB" id="E2BQ50"/>
<feature type="region of interest" description="Disordered" evidence="1">
    <location>
        <begin position="122"/>
        <end position="154"/>
    </location>
</feature>
<evidence type="ECO:0000313" key="3">
    <source>
        <dbReference type="Proteomes" id="UP000008237"/>
    </source>
</evidence>
<protein>
    <submittedName>
        <fullName evidence="2">Uncharacterized protein</fullName>
    </submittedName>
</protein>
<feature type="non-terminal residue" evidence="2">
    <location>
        <position position="206"/>
    </location>
</feature>
<dbReference type="PANTHER" id="PTHR21541:SF3">
    <property type="entry name" value="STRUCTURE-SPECIFIC ENDONUCLEASE SUBUNIT SLX4"/>
    <property type="match status" value="1"/>
</dbReference>
<proteinExistence type="predicted"/>
<keyword evidence="3" id="KW-1185">Reference proteome</keyword>
<dbReference type="Proteomes" id="UP000008237">
    <property type="component" value="Unassembled WGS sequence"/>
</dbReference>
<name>E2BQ50_HARSA</name>
<dbReference type="STRING" id="610380.E2BQ50"/>